<dbReference type="EnsemblPlants" id="evm.model.ctgX2.57">
    <property type="protein sequence ID" value="cds.evm.model.ctgX2.57"/>
    <property type="gene ID" value="evm.TU.ctgX2.57"/>
</dbReference>
<accession>A0A803QRZ4</accession>
<dbReference type="Gramene" id="evm.model.ctgX2.57">
    <property type="protein sequence ID" value="cds.evm.model.ctgX2.57"/>
    <property type="gene ID" value="evm.TU.ctgX2.57"/>
</dbReference>
<sequence>VQVRVRFLDSAWCYGPSHESRSEPLESWSVRACYESSQDTDYYHWCRCGYGFRVL</sequence>
<reference evidence="1" key="1">
    <citation type="submission" date="2021-03" db="UniProtKB">
        <authorList>
            <consortium name="EnsemblPlants"/>
        </authorList>
    </citation>
    <scope>IDENTIFICATION</scope>
</reference>
<proteinExistence type="predicted"/>
<evidence type="ECO:0000313" key="1">
    <source>
        <dbReference type="EnsemblPlants" id="cds.evm.model.ctgX2.57"/>
    </source>
</evidence>
<evidence type="ECO:0000313" key="2">
    <source>
        <dbReference type="Proteomes" id="UP000596661"/>
    </source>
</evidence>
<protein>
    <submittedName>
        <fullName evidence="1">Uncharacterized protein</fullName>
    </submittedName>
</protein>
<organism evidence="1 2">
    <name type="scientific">Cannabis sativa</name>
    <name type="common">Hemp</name>
    <name type="synonym">Marijuana</name>
    <dbReference type="NCBI Taxonomy" id="3483"/>
    <lineage>
        <taxon>Eukaryota</taxon>
        <taxon>Viridiplantae</taxon>
        <taxon>Streptophyta</taxon>
        <taxon>Embryophyta</taxon>
        <taxon>Tracheophyta</taxon>
        <taxon>Spermatophyta</taxon>
        <taxon>Magnoliopsida</taxon>
        <taxon>eudicotyledons</taxon>
        <taxon>Gunneridae</taxon>
        <taxon>Pentapetalae</taxon>
        <taxon>rosids</taxon>
        <taxon>fabids</taxon>
        <taxon>Rosales</taxon>
        <taxon>Cannabaceae</taxon>
        <taxon>Cannabis</taxon>
    </lineage>
</organism>
<name>A0A803QRZ4_CANSA</name>
<dbReference type="AlphaFoldDB" id="A0A803QRZ4"/>
<dbReference type="Proteomes" id="UP000596661">
    <property type="component" value="Unassembled WGS sequence"/>
</dbReference>
<keyword evidence="2" id="KW-1185">Reference proteome</keyword>